<dbReference type="SUPFAM" id="SSF48371">
    <property type="entry name" value="ARM repeat"/>
    <property type="match status" value="2"/>
</dbReference>
<evidence type="ECO:0000256" key="1">
    <source>
        <dbReference type="SAM" id="MobiDB-lite"/>
    </source>
</evidence>
<keyword evidence="4" id="KW-1185">Reference proteome</keyword>
<accession>A0A1E5VWK6</accession>
<dbReference type="OrthoDB" id="27832at2759"/>
<sequence>MELENAKILNAKGELSDENNASYEKLRRSFDQLLHCVSSLAEALDMQPPVMLEDDIQQGLLQALNQPLPRKNPLQDSICGMMKRPRLSMHLYLISEHLCLLYYWEKLNQSWQSSMESLLILFHQECTMQSETEVQEHQTDEKANEERKNRVNTVKERVDKETSEEVIGRKEDTVREKIRGIDGANLDSLLQKLPRCGSRDLVDQLAVEFCYLNSKANRKKLVRALFSVPRTSLELLPYYSRLVATLSPYEESSKGKYSQVHLIALLTAGLSCYHHDFAVTVVDEVLEEIRVGLELNDYAMQQQRLAHMRFLGELYNYEYIDSSVIFETLNLLIIFGHRTPEQDLLDPPEDCFRIRLIITLLQTCGHYFSRGSSKRKLDRFLLFFQRYALRKGPLPLDVEFDVQDMFAELRPNMTRHSSIEGLNDALVALEENDRVTTAEKGGDERHADSESQLKQSENAAFDANGKRAENRTKKNVKGHEEVADSESSSDSRSRYRNGHEDGKRFPYEERLDDRLENEDNSECIDAPVGSDEEETVEVRRKVVRVDPKEQEDFDKELKAILQESLESRKLELARPIVNMTIPMNV</sequence>
<dbReference type="SMART" id="SM00543">
    <property type="entry name" value="MIF4G"/>
    <property type="match status" value="1"/>
</dbReference>
<dbReference type="Pfam" id="PF04050">
    <property type="entry name" value="Upf2"/>
    <property type="match status" value="1"/>
</dbReference>
<dbReference type="EMBL" id="LWDX02027507">
    <property type="protein sequence ID" value="OEL29494.1"/>
    <property type="molecule type" value="Genomic_DNA"/>
</dbReference>
<dbReference type="InterPro" id="IPR039762">
    <property type="entry name" value="Nmd2/UPF2"/>
</dbReference>
<dbReference type="FunFam" id="1.25.40.180:FF:000030">
    <property type="entry name" value="Regulator of nonsense transcripts UPF2"/>
    <property type="match status" value="1"/>
</dbReference>
<name>A0A1E5VWK6_9POAL</name>
<dbReference type="InterPro" id="IPR016024">
    <property type="entry name" value="ARM-type_fold"/>
</dbReference>
<gene>
    <name evidence="3" type="ORF">BAE44_0009490</name>
</gene>
<dbReference type="GO" id="GO:0005737">
    <property type="term" value="C:cytoplasm"/>
    <property type="evidence" value="ECO:0007669"/>
    <property type="project" value="TreeGrafter"/>
</dbReference>
<dbReference type="Proteomes" id="UP000095767">
    <property type="component" value="Unassembled WGS sequence"/>
</dbReference>
<dbReference type="GO" id="GO:0000184">
    <property type="term" value="P:nuclear-transcribed mRNA catabolic process, nonsense-mediated decay"/>
    <property type="evidence" value="ECO:0007669"/>
    <property type="project" value="InterPro"/>
</dbReference>
<dbReference type="GO" id="GO:0003723">
    <property type="term" value="F:RNA binding"/>
    <property type="evidence" value="ECO:0007669"/>
    <property type="project" value="InterPro"/>
</dbReference>
<dbReference type="Gene3D" id="1.25.40.180">
    <property type="match status" value="2"/>
</dbReference>
<dbReference type="AlphaFoldDB" id="A0A1E5VWK6"/>
<feature type="compositionally biased region" description="Basic and acidic residues" evidence="1">
    <location>
        <begin position="436"/>
        <end position="451"/>
    </location>
</feature>
<dbReference type="InterPro" id="IPR003890">
    <property type="entry name" value="MIF4G-like_typ-3"/>
</dbReference>
<evidence type="ECO:0000313" key="4">
    <source>
        <dbReference type="Proteomes" id="UP000095767"/>
    </source>
</evidence>
<dbReference type="PANTHER" id="PTHR12839">
    <property type="entry name" value="NONSENSE-MEDIATED MRNA DECAY PROTEIN 2 UP-FRAMESHIFT SUPPRESSOR 2"/>
    <property type="match status" value="1"/>
</dbReference>
<reference evidence="3 4" key="1">
    <citation type="submission" date="2016-09" db="EMBL/GenBank/DDBJ databases">
        <title>The draft genome of Dichanthelium oligosanthes: A C3 panicoid grass species.</title>
        <authorList>
            <person name="Studer A.J."/>
            <person name="Schnable J.C."/>
            <person name="Brutnell T.P."/>
        </authorList>
    </citation>
    <scope>NUCLEOTIDE SEQUENCE [LARGE SCALE GENOMIC DNA]</scope>
    <source>
        <strain evidence="4">cv. Kellogg 1175</strain>
        <tissue evidence="3">Leaf</tissue>
    </source>
</reference>
<dbReference type="GO" id="GO:0035145">
    <property type="term" value="C:exon-exon junction complex"/>
    <property type="evidence" value="ECO:0007669"/>
    <property type="project" value="TreeGrafter"/>
</dbReference>
<feature type="compositionally biased region" description="Basic and acidic residues" evidence="1">
    <location>
        <begin position="489"/>
        <end position="514"/>
    </location>
</feature>
<feature type="compositionally biased region" description="Basic and acidic residues" evidence="1">
    <location>
        <begin position="464"/>
        <end position="482"/>
    </location>
</feature>
<evidence type="ECO:0000259" key="2">
    <source>
        <dbReference type="SMART" id="SM00543"/>
    </source>
</evidence>
<feature type="domain" description="MIF4G" evidence="2">
    <location>
        <begin position="187"/>
        <end position="412"/>
    </location>
</feature>
<organism evidence="3 4">
    <name type="scientific">Dichanthelium oligosanthes</name>
    <dbReference type="NCBI Taxonomy" id="888268"/>
    <lineage>
        <taxon>Eukaryota</taxon>
        <taxon>Viridiplantae</taxon>
        <taxon>Streptophyta</taxon>
        <taxon>Embryophyta</taxon>
        <taxon>Tracheophyta</taxon>
        <taxon>Spermatophyta</taxon>
        <taxon>Magnoliopsida</taxon>
        <taxon>Liliopsida</taxon>
        <taxon>Poales</taxon>
        <taxon>Poaceae</taxon>
        <taxon>PACMAD clade</taxon>
        <taxon>Panicoideae</taxon>
        <taxon>Panicodae</taxon>
        <taxon>Paniceae</taxon>
        <taxon>Dichantheliinae</taxon>
        <taxon>Dichanthelium</taxon>
    </lineage>
</organism>
<dbReference type="Pfam" id="PF02854">
    <property type="entry name" value="MIF4G"/>
    <property type="match status" value="1"/>
</dbReference>
<proteinExistence type="predicted"/>
<dbReference type="STRING" id="888268.A0A1E5VWK6"/>
<evidence type="ECO:0000313" key="3">
    <source>
        <dbReference type="EMBL" id="OEL29494.1"/>
    </source>
</evidence>
<dbReference type="InterPro" id="IPR007193">
    <property type="entry name" value="Upf2/Nmd2_C"/>
</dbReference>
<protein>
    <submittedName>
        <fullName evidence="3">Regulator of nonsense transcripts UPF2</fullName>
    </submittedName>
</protein>
<dbReference type="PANTHER" id="PTHR12839:SF10">
    <property type="entry name" value="MIF4G DOMAIN-CONTAINING PROTEIN"/>
    <property type="match status" value="1"/>
</dbReference>
<comment type="caution">
    <text evidence="3">The sequence shown here is derived from an EMBL/GenBank/DDBJ whole genome shotgun (WGS) entry which is preliminary data.</text>
</comment>
<feature type="region of interest" description="Disordered" evidence="1">
    <location>
        <begin position="436"/>
        <end position="516"/>
    </location>
</feature>